<reference evidence="1 2" key="1">
    <citation type="submission" date="2014-06" db="EMBL/GenBank/DDBJ databases">
        <authorList>
            <person name="Swart Estienne"/>
        </authorList>
    </citation>
    <scope>NUCLEOTIDE SEQUENCE [LARGE SCALE GENOMIC DNA]</scope>
    <source>
        <strain evidence="1 2">130c</strain>
    </source>
</reference>
<organism evidence="1 2">
    <name type="scientific">Stylonychia lemnae</name>
    <name type="common">Ciliate</name>
    <dbReference type="NCBI Taxonomy" id="5949"/>
    <lineage>
        <taxon>Eukaryota</taxon>
        <taxon>Sar</taxon>
        <taxon>Alveolata</taxon>
        <taxon>Ciliophora</taxon>
        <taxon>Intramacronucleata</taxon>
        <taxon>Spirotrichea</taxon>
        <taxon>Stichotrichia</taxon>
        <taxon>Sporadotrichida</taxon>
        <taxon>Oxytrichidae</taxon>
        <taxon>Stylonychinae</taxon>
        <taxon>Stylonychia</taxon>
    </lineage>
</organism>
<sequence>MIRKMGVPMKIKWAKYKFGIPNSQIVSKVQVKLQMMQANRISIYQIQNQIMI</sequence>
<gene>
    <name evidence="1" type="primary">Contig8955.g9584</name>
    <name evidence="1" type="ORF">STYLEM_15387</name>
</gene>
<dbReference type="InParanoid" id="A0A078AZR7"/>
<keyword evidence="2" id="KW-1185">Reference proteome</keyword>
<accession>A0A078AZR7</accession>
<dbReference type="Proteomes" id="UP000039865">
    <property type="component" value="Unassembled WGS sequence"/>
</dbReference>
<dbReference type="AlphaFoldDB" id="A0A078AZR7"/>
<protein>
    <submittedName>
        <fullName evidence="1">Uncharacterized protein</fullName>
    </submittedName>
</protein>
<evidence type="ECO:0000313" key="1">
    <source>
        <dbReference type="EMBL" id="CDW86293.1"/>
    </source>
</evidence>
<proteinExistence type="predicted"/>
<name>A0A078AZR7_STYLE</name>
<dbReference type="EMBL" id="CCKQ01014518">
    <property type="protein sequence ID" value="CDW86293.1"/>
    <property type="molecule type" value="Genomic_DNA"/>
</dbReference>
<evidence type="ECO:0000313" key="2">
    <source>
        <dbReference type="Proteomes" id="UP000039865"/>
    </source>
</evidence>